<gene>
    <name evidence="9" type="ORF">Q609_ECAC00798G0001</name>
</gene>
<dbReference type="InterPro" id="IPR050297">
    <property type="entry name" value="LipidA_mod_glycosyltrf_83"/>
</dbReference>
<reference evidence="9 10" key="1">
    <citation type="submission" date="2013-12" db="EMBL/GenBank/DDBJ databases">
        <title>A Varibaculum cambriense genome reconstructed from a premature infant gut community with otherwise low bacterial novelty that shifts toward anaerobic metabolism during the third week of life.</title>
        <authorList>
            <person name="Brown C.T."/>
            <person name="Sharon I."/>
            <person name="Thomas B.C."/>
            <person name="Castelle C.J."/>
            <person name="Morowitz M.J."/>
            <person name="Banfield J.F."/>
        </authorList>
    </citation>
    <scope>NUCLEOTIDE SEQUENCE [LARGE SCALE GENOMIC DNA]</scope>
    <source>
        <strain evidence="10">DORA_A_5_14_21</strain>
    </source>
</reference>
<dbReference type="EMBL" id="AZLZ01000798">
    <property type="protein sequence ID" value="ETJ26352.1"/>
    <property type="molecule type" value="Genomic_DNA"/>
</dbReference>
<evidence type="ECO:0000256" key="8">
    <source>
        <dbReference type="SAM" id="Phobius"/>
    </source>
</evidence>
<protein>
    <submittedName>
        <fullName evidence="9">Undecaprenyl phosphate-alpha-4-amino-4-deoxy-L-arabinose arabinosyl transferase</fullName>
    </submittedName>
</protein>
<dbReference type="GO" id="GO:0016763">
    <property type="term" value="F:pentosyltransferase activity"/>
    <property type="evidence" value="ECO:0007669"/>
    <property type="project" value="TreeGrafter"/>
</dbReference>
<keyword evidence="3" id="KW-0328">Glycosyltransferase</keyword>
<feature type="transmembrane region" description="Helical" evidence="8">
    <location>
        <begin position="81"/>
        <end position="100"/>
    </location>
</feature>
<proteinExistence type="predicted"/>
<evidence type="ECO:0000313" key="9">
    <source>
        <dbReference type="EMBL" id="ETJ26352.1"/>
    </source>
</evidence>
<evidence type="ECO:0000256" key="1">
    <source>
        <dbReference type="ARBA" id="ARBA00004651"/>
    </source>
</evidence>
<dbReference type="Proteomes" id="UP000018853">
    <property type="component" value="Unassembled WGS sequence"/>
</dbReference>
<evidence type="ECO:0000256" key="2">
    <source>
        <dbReference type="ARBA" id="ARBA00022475"/>
    </source>
</evidence>
<dbReference type="PANTHER" id="PTHR33908:SF3">
    <property type="entry name" value="UNDECAPRENYL PHOSPHATE-ALPHA-4-AMINO-4-DEOXY-L-ARABINOSE ARABINOSYL TRANSFERASE"/>
    <property type="match status" value="1"/>
</dbReference>
<feature type="transmembrane region" description="Helical" evidence="8">
    <location>
        <begin position="57"/>
        <end position="75"/>
    </location>
</feature>
<evidence type="ECO:0000256" key="7">
    <source>
        <dbReference type="ARBA" id="ARBA00023136"/>
    </source>
</evidence>
<evidence type="ECO:0000256" key="6">
    <source>
        <dbReference type="ARBA" id="ARBA00022989"/>
    </source>
</evidence>
<evidence type="ECO:0000256" key="3">
    <source>
        <dbReference type="ARBA" id="ARBA00022676"/>
    </source>
</evidence>
<feature type="transmembrane region" description="Helical" evidence="8">
    <location>
        <begin position="24"/>
        <end position="50"/>
    </location>
</feature>
<feature type="non-terminal residue" evidence="9">
    <location>
        <position position="129"/>
    </location>
</feature>
<sequence>MYRFFWDEHIQRFALDDAQHRAPFWYYVPVIIAGSLPWLGLLPGALYAGWKNRKHSATVYLLSWTIMPLLFFSVAKGKLPTYILSCFAPLAMLMAHYALLAAKNNPLALRINGWGNIPFGVTGIIATFV</sequence>
<evidence type="ECO:0000256" key="4">
    <source>
        <dbReference type="ARBA" id="ARBA00022679"/>
    </source>
</evidence>
<dbReference type="GO" id="GO:0010041">
    <property type="term" value="P:response to iron(III) ion"/>
    <property type="evidence" value="ECO:0007669"/>
    <property type="project" value="TreeGrafter"/>
</dbReference>
<comment type="caution">
    <text evidence="9">The sequence shown here is derived from an EMBL/GenBank/DDBJ whole genome shotgun (WGS) entry which is preliminary data.</text>
</comment>
<accession>W1X7L2</accession>
<organism evidence="9 10">
    <name type="scientific">Escherichia coli DORA_A_5_14_21</name>
    <dbReference type="NCBI Taxonomy" id="1403943"/>
    <lineage>
        <taxon>Bacteria</taxon>
        <taxon>Pseudomonadati</taxon>
        <taxon>Pseudomonadota</taxon>
        <taxon>Gammaproteobacteria</taxon>
        <taxon>Enterobacterales</taxon>
        <taxon>Enterobacteriaceae</taxon>
        <taxon>Escherichia</taxon>
    </lineage>
</organism>
<evidence type="ECO:0000256" key="5">
    <source>
        <dbReference type="ARBA" id="ARBA00022692"/>
    </source>
</evidence>
<keyword evidence="5 8" id="KW-0812">Transmembrane</keyword>
<dbReference type="GO" id="GO:0009103">
    <property type="term" value="P:lipopolysaccharide biosynthetic process"/>
    <property type="evidence" value="ECO:0007669"/>
    <property type="project" value="TreeGrafter"/>
</dbReference>
<comment type="subcellular location">
    <subcellularLocation>
        <location evidence="1">Cell membrane</location>
        <topology evidence="1">Multi-pass membrane protein</topology>
    </subcellularLocation>
</comment>
<keyword evidence="7 8" id="KW-0472">Membrane</keyword>
<dbReference type="AlphaFoldDB" id="W1X7L2"/>
<dbReference type="PANTHER" id="PTHR33908">
    <property type="entry name" value="MANNOSYLTRANSFERASE YKCB-RELATED"/>
    <property type="match status" value="1"/>
</dbReference>
<keyword evidence="6 8" id="KW-1133">Transmembrane helix</keyword>
<keyword evidence="4 9" id="KW-0808">Transferase</keyword>
<dbReference type="GO" id="GO:0005886">
    <property type="term" value="C:plasma membrane"/>
    <property type="evidence" value="ECO:0007669"/>
    <property type="project" value="UniProtKB-SubCell"/>
</dbReference>
<evidence type="ECO:0000313" key="10">
    <source>
        <dbReference type="Proteomes" id="UP000018853"/>
    </source>
</evidence>
<name>W1X7L2_ECOLX</name>
<keyword evidence="2" id="KW-1003">Cell membrane</keyword>